<organism evidence="4">
    <name type="scientific">Timema douglasi</name>
    <name type="common">Walking stick</name>
    <dbReference type="NCBI Taxonomy" id="61478"/>
    <lineage>
        <taxon>Eukaryota</taxon>
        <taxon>Metazoa</taxon>
        <taxon>Ecdysozoa</taxon>
        <taxon>Arthropoda</taxon>
        <taxon>Hexapoda</taxon>
        <taxon>Insecta</taxon>
        <taxon>Pterygota</taxon>
        <taxon>Neoptera</taxon>
        <taxon>Polyneoptera</taxon>
        <taxon>Phasmatodea</taxon>
        <taxon>Timematodea</taxon>
        <taxon>Timematoidea</taxon>
        <taxon>Timematidae</taxon>
        <taxon>Timema</taxon>
    </lineage>
</organism>
<keyword evidence="2" id="KW-1133">Transmembrane helix</keyword>
<dbReference type="PANTHER" id="PTHR33273">
    <property type="entry name" value="DOMAIN-CONTAINING PROTEIN, PUTATIVE-RELATED"/>
    <property type="match status" value="1"/>
</dbReference>
<gene>
    <name evidence="4" type="ORF">TDIB3V08_LOCUS9768</name>
</gene>
<evidence type="ECO:0000256" key="1">
    <source>
        <dbReference type="SAM" id="MobiDB-lite"/>
    </source>
</evidence>
<evidence type="ECO:0000256" key="2">
    <source>
        <dbReference type="SAM" id="Phobius"/>
    </source>
</evidence>
<feature type="transmembrane region" description="Helical" evidence="2">
    <location>
        <begin position="807"/>
        <end position="831"/>
    </location>
</feature>
<dbReference type="EMBL" id="OA570868">
    <property type="protein sequence ID" value="CAD7203601.1"/>
    <property type="molecule type" value="Genomic_DNA"/>
</dbReference>
<dbReference type="PANTHER" id="PTHR33273:SF2">
    <property type="entry name" value="ENDONUCLEASE_EXONUCLEASE_PHOSPHATASE DOMAIN-CONTAINING PROTEIN"/>
    <property type="match status" value="1"/>
</dbReference>
<dbReference type="Pfam" id="PF14529">
    <property type="entry name" value="Exo_endo_phos_2"/>
    <property type="match status" value="1"/>
</dbReference>
<proteinExistence type="predicted"/>
<protein>
    <recommendedName>
        <fullName evidence="3">Endonuclease/exonuclease/phosphatase domain-containing protein</fullName>
    </recommendedName>
</protein>
<name>A0A7R8VUZ7_TIMDO</name>
<keyword evidence="2" id="KW-0472">Membrane</keyword>
<dbReference type="InterPro" id="IPR005135">
    <property type="entry name" value="Endo/exonuclease/phosphatase"/>
</dbReference>
<dbReference type="AlphaFoldDB" id="A0A7R8VUZ7"/>
<dbReference type="SUPFAM" id="SSF56219">
    <property type="entry name" value="DNase I-like"/>
    <property type="match status" value="1"/>
</dbReference>
<evidence type="ECO:0000259" key="3">
    <source>
        <dbReference type="Pfam" id="PF14529"/>
    </source>
</evidence>
<dbReference type="GO" id="GO:0003824">
    <property type="term" value="F:catalytic activity"/>
    <property type="evidence" value="ECO:0007669"/>
    <property type="project" value="InterPro"/>
</dbReference>
<feature type="region of interest" description="Disordered" evidence="1">
    <location>
        <begin position="212"/>
        <end position="237"/>
    </location>
</feature>
<dbReference type="Gene3D" id="3.60.10.10">
    <property type="entry name" value="Endonuclease/exonuclease/phosphatase"/>
    <property type="match status" value="1"/>
</dbReference>
<keyword evidence="2" id="KW-0812">Transmembrane</keyword>
<accession>A0A7R8VUZ7</accession>
<dbReference type="InterPro" id="IPR036691">
    <property type="entry name" value="Endo/exonu/phosph_ase_sf"/>
</dbReference>
<feature type="domain" description="Endonuclease/exonuclease/phosphatase" evidence="3">
    <location>
        <begin position="439"/>
        <end position="529"/>
    </location>
</feature>
<feature type="compositionally biased region" description="Polar residues" evidence="1">
    <location>
        <begin position="212"/>
        <end position="225"/>
    </location>
</feature>
<reference evidence="4" key="1">
    <citation type="submission" date="2020-11" db="EMBL/GenBank/DDBJ databases">
        <authorList>
            <person name="Tran Van P."/>
        </authorList>
    </citation>
    <scope>NUCLEOTIDE SEQUENCE</scope>
</reference>
<evidence type="ECO:0000313" key="4">
    <source>
        <dbReference type="EMBL" id="CAD7203601.1"/>
    </source>
</evidence>
<sequence length="913" mass="102839">MQSVMVSLWSMPEQKVVLACRLTNTHPKTGCQWKSPNQLLIATINLTNRLRGVSSKHWLFNYGPGVGNVPGLNPQHCLELPERRGRSVQDCTLPYPKPFGHTLKSNGLDPSALGYCGSPPTPPGVKGHGLGGRGCGVRVGVLRGTGCEEIPRSWSLSFGTPLNIQSHHHCTEGGTLALPNTATSLPFSGLSEMATANTLEAGPVFIKPRTNRNAHFSNSETNIDSSDMETDQDGNGSFTLVDKLRRKRKCKNTDMTQSKKTITTVDNKYQPLNTETKTNNDAPSAKADTNKERFPPIVTVGIHNYKKITEIAKNTETTTGVSYIKDGLKIQTTSAHDFQLIQTLLKELNQEFYTYSLPRDKLVKVVIKGLPPNMDPADIKTELIDLGYAVTDVRQFSRKTEATITTQNVTLLPTFLVTLKKTEAHTTIFGTLLPQDLDEITDYNKLFLAGDLNSKNTIWNSRLTTGNGRTLADHADAHDYVVVAPDEPTFYPSNYLQRPDIIDVALTNMGVTTEDMTVLKELDSDHNPILCEVKTDTNLMIRGLKQTTETCDWEEFRRTLEDNITEVQNIDTIEQAGASLRLFMTTVQEAYRLNSTRTPIQHDLRQQHPDLDFLIARKREARRDWQTYRTPHHRTIYNRLRAMVRRRVKDIRKERWDTYVTEAALDRDKLWKVTRQLRGTTRNRTVPAIHGENGMVYESTEMAEALAELTSHPNLDLIFTKSLISYHYYQSLLDATGRPQMVNGNVSTSLLFPRKENPTPTSNSYYLCHRPTPQGQPARFSTSQRIILVLWSAPDGEWKCYHPHYKIGWLVGALAASVFVLTLLLITVAVCRCRNQVRPEKCNLGNPRLAGSSFSKDPSRYTDPPSKIDFQFREIPGRAATPETLSGQHQHIYERVDRYLAPTTCKSIYENVD</sequence>